<proteinExistence type="predicted"/>
<keyword evidence="2" id="KW-1185">Reference proteome</keyword>
<sequence length="68" mass="7555">KPPKEGILDHHVARAPQCTAAPPLTLIPVDLKKAPIKRRCTDPDSYQDCDDDKTSTYSVQDVLHSNED</sequence>
<reference evidence="1 2" key="1">
    <citation type="journal article" date="2020" name="Cell">
        <title>Large-Scale Comparative Analyses of Tick Genomes Elucidate Their Genetic Diversity and Vector Capacities.</title>
        <authorList>
            <consortium name="Tick Genome and Microbiome Consortium (TIGMIC)"/>
            <person name="Jia N."/>
            <person name="Wang J."/>
            <person name="Shi W."/>
            <person name="Du L."/>
            <person name="Sun Y."/>
            <person name="Zhan W."/>
            <person name="Jiang J.F."/>
            <person name="Wang Q."/>
            <person name="Zhang B."/>
            <person name="Ji P."/>
            <person name="Bell-Sakyi L."/>
            <person name="Cui X.M."/>
            <person name="Yuan T.T."/>
            <person name="Jiang B.G."/>
            <person name="Yang W.F."/>
            <person name="Lam T.T."/>
            <person name="Chang Q.C."/>
            <person name="Ding S.J."/>
            <person name="Wang X.J."/>
            <person name="Zhu J.G."/>
            <person name="Ruan X.D."/>
            <person name="Zhao L."/>
            <person name="Wei J.T."/>
            <person name="Ye R.Z."/>
            <person name="Que T.C."/>
            <person name="Du C.H."/>
            <person name="Zhou Y.H."/>
            <person name="Cheng J.X."/>
            <person name="Dai P.F."/>
            <person name="Guo W.B."/>
            <person name="Han X.H."/>
            <person name="Huang E.J."/>
            <person name="Li L.F."/>
            <person name="Wei W."/>
            <person name="Gao Y.C."/>
            <person name="Liu J.Z."/>
            <person name="Shao H.Z."/>
            <person name="Wang X."/>
            <person name="Wang C.C."/>
            <person name="Yang T.C."/>
            <person name="Huo Q.B."/>
            <person name="Li W."/>
            <person name="Chen H.Y."/>
            <person name="Chen S.E."/>
            <person name="Zhou L.G."/>
            <person name="Ni X.B."/>
            <person name="Tian J.H."/>
            <person name="Sheng Y."/>
            <person name="Liu T."/>
            <person name="Pan Y.S."/>
            <person name="Xia L.Y."/>
            <person name="Li J."/>
            <person name="Zhao F."/>
            <person name="Cao W.C."/>
        </authorList>
    </citation>
    <scope>NUCLEOTIDE SEQUENCE [LARGE SCALE GENOMIC DNA]</scope>
    <source>
        <strain evidence="1">Iper-2018</strain>
    </source>
</reference>
<evidence type="ECO:0000313" key="2">
    <source>
        <dbReference type="Proteomes" id="UP000805193"/>
    </source>
</evidence>
<dbReference type="EMBL" id="JABSTQ010001225">
    <property type="protein sequence ID" value="KAG0444924.1"/>
    <property type="molecule type" value="Genomic_DNA"/>
</dbReference>
<feature type="non-terminal residue" evidence="1">
    <location>
        <position position="68"/>
    </location>
</feature>
<dbReference type="Proteomes" id="UP000805193">
    <property type="component" value="Unassembled WGS sequence"/>
</dbReference>
<comment type="caution">
    <text evidence="1">The sequence shown here is derived from an EMBL/GenBank/DDBJ whole genome shotgun (WGS) entry which is preliminary data.</text>
</comment>
<name>A0AC60QZ12_IXOPE</name>
<gene>
    <name evidence="1" type="ORF">HPB47_013219</name>
</gene>
<organism evidence="1 2">
    <name type="scientific">Ixodes persulcatus</name>
    <name type="common">Taiga tick</name>
    <dbReference type="NCBI Taxonomy" id="34615"/>
    <lineage>
        <taxon>Eukaryota</taxon>
        <taxon>Metazoa</taxon>
        <taxon>Ecdysozoa</taxon>
        <taxon>Arthropoda</taxon>
        <taxon>Chelicerata</taxon>
        <taxon>Arachnida</taxon>
        <taxon>Acari</taxon>
        <taxon>Parasitiformes</taxon>
        <taxon>Ixodida</taxon>
        <taxon>Ixodoidea</taxon>
        <taxon>Ixodidae</taxon>
        <taxon>Ixodinae</taxon>
        <taxon>Ixodes</taxon>
    </lineage>
</organism>
<feature type="non-terminal residue" evidence="1">
    <location>
        <position position="1"/>
    </location>
</feature>
<protein>
    <submittedName>
        <fullName evidence="1">Uncharacterized protein</fullName>
    </submittedName>
</protein>
<accession>A0AC60QZ12</accession>
<evidence type="ECO:0000313" key="1">
    <source>
        <dbReference type="EMBL" id="KAG0444924.1"/>
    </source>
</evidence>